<protein>
    <submittedName>
        <fullName evidence="1">Uncharacterized protein</fullName>
    </submittedName>
</protein>
<reference evidence="1 2" key="1">
    <citation type="journal article" date="2023" name="Commun. Biol.">
        <title>Reorganization of the ancestral sex-determining regions during the evolution of trioecy in Pleodorina starrii.</title>
        <authorList>
            <person name="Takahashi K."/>
            <person name="Suzuki S."/>
            <person name="Kawai-Toyooka H."/>
            <person name="Yamamoto K."/>
            <person name="Hamaji T."/>
            <person name="Ootsuki R."/>
            <person name="Yamaguchi H."/>
            <person name="Kawachi M."/>
            <person name="Higashiyama T."/>
            <person name="Nozaki H."/>
        </authorList>
    </citation>
    <scope>NUCLEOTIDE SEQUENCE [LARGE SCALE GENOMIC DNA]</scope>
    <source>
        <strain evidence="1 2">NIES-4479</strain>
    </source>
</reference>
<comment type="caution">
    <text evidence="1">The sequence shown here is derived from an EMBL/GenBank/DDBJ whole genome shotgun (WGS) entry which is preliminary data.</text>
</comment>
<proteinExistence type="predicted"/>
<keyword evidence="2" id="KW-1185">Reference proteome</keyword>
<evidence type="ECO:0000313" key="1">
    <source>
        <dbReference type="EMBL" id="GLC60174.1"/>
    </source>
</evidence>
<name>A0A9W6BXN8_9CHLO</name>
<accession>A0A9W6BXN8</accession>
<dbReference type="AlphaFoldDB" id="A0A9W6BXN8"/>
<sequence length="70" mass="7875">MQKGAGNVVAVHMTLIPGTNKFFFMERPSGRHPDKSTNIIGYYDYLENRFTNLNYSDSVFCSGHTITQVG</sequence>
<gene>
    <name evidence="1" type="primary">PLESTMB000485</name>
    <name evidence="1" type="ORF">PLESTB_001581800</name>
</gene>
<dbReference type="Proteomes" id="UP001165080">
    <property type="component" value="Unassembled WGS sequence"/>
</dbReference>
<evidence type="ECO:0000313" key="2">
    <source>
        <dbReference type="Proteomes" id="UP001165080"/>
    </source>
</evidence>
<organism evidence="1 2">
    <name type="scientific">Pleodorina starrii</name>
    <dbReference type="NCBI Taxonomy" id="330485"/>
    <lineage>
        <taxon>Eukaryota</taxon>
        <taxon>Viridiplantae</taxon>
        <taxon>Chlorophyta</taxon>
        <taxon>core chlorophytes</taxon>
        <taxon>Chlorophyceae</taxon>
        <taxon>CS clade</taxon>
        <taxon>Chlamydomonadales</taxon>
        <taxon>Volvocaceae</taxon>
        <taxon>Pleodorina</taxon>
    </lineage>
</organism>
<dbReference type="EMBL" id="BRXU01000032">
    <property type="protein sequence ID" value="GLC60174.1"/>
    <property type="molecule type" value="Genomic_DNA"/>
</dbReference>
<dbReference type="OrthoDB" id="10565796at2759"/>